<evidence type="ECO:0000313" key="3">
    <source>
        <dbReference type="Proteomes" id="UP000078046"/>
    </source>
</evidence>
<reference evidence="2 3" key="1">
    <citation type="submission" date="2016-04" db="EMBL/GenBank/DDBJ databases">
        <title>The genome of Intoshia linei affirms orthonectids as highly simplified spiralians.</title>
        <authorList>
            <person name="Mikhailov K.V."/>
            <person name="Slusarev G.S."/>
            <person name="Nikitin M.A."/>
            <person name="Logacheva M.D."/>
            <person name="Penin A."/>
            <person name="Aleoshin V."/>
            <person name="Panchin Y.V."/>
        </authorList>
    </citation>
    <scope>NUCLEOTIDE SEQUENCE [LARGE SCALE GENOMIC DNA]</scope>
    <source>
        <strain evidence="2">Intl2013</strain>
        <tissue evidence="2">Whole animal</tissue>
    </source>
</reference>
<keyword evidence="3" id="KW-1185">Reference proteome</keyword>
<dbReference type="Proteomes" id="UP000078046">
    <property type="component" value="Unassembled WGS sequence"/>
</dbReference>
<protein>
    <submittedName>
        <fullName evidence="2">Uncharacterized protein</fullName>
    </submittedName>
</protein>
<comment type="caution">
    <text evidence="2">The sequence shown here is derived from an EMBL/GenBank/DDBJ whole genome shotgun (WGS) entry which is preliminary data.</text>
</comment>
<sequence>MFNPFIYNSKLKGKLKKDKSLTNLVRSKQQKLLLVQIYGNKLIDIFEKTEKDTFSEINEILIKYDNIGMEKIKYRAENTKNHLNYEIKNLKCKLQNGTNKIENEIQIVNNHVENVIKHGNNLINYRNEVYPVKLEKIKSLTLKLTLYEKEYLKSHPKLLKDVGSGWELFNKHLNSKRNHIIYNSVENMVNKIPQYVVEISKENKHLEKRISEKIEENESLKQEILRIEKENFKLKQYCKTYKNELEQLFTNVNSKKNDTNANDDISFFYNDNLLI</sequence>
<organism evidence="2 3">
    <name type="scientific">Intoshia linei</name>
    <dbReference type="NCBI Taxonomy" id="1819745"/>
    <lineage>
        <taxon>Eukaryota</taxon>
        <taxon>Metazoa</taxon>
        <taxon>Spiralia</taxon>
        <taxon>Lophotrochozoa</taxon>
        <taxon>Mesozoa</taxon>
        <taxon>Orthonectida</taxon>
        <taxon>Rhopaluridae</taxon>
        <taxon>Intoshia</taxon>
    </lineage>
</organism>
<gene>
    <name evidence="2" type="ORF">A3Q56_03862</name>
</gene>
<dbReference type="EMBL" id="LWCA01000455">
    <property type="protein sequence ID" value="OAF68385.1"/>
    <property type="molecule type" value="Genomic_DNA"/>
</dbReference>
<dbReference type="InterPro" id="IPR029236">
    <property type="entry name" value="DUF4618"/>
</dbReference>
<dbReference type="AlphaFoldDB" id="A0A177B291"/>
<proteinExistence type="predicted"/>
<dbReference type="Pfam" id="PF15397">
    <property type="entry name" value="DUF4618"/>
    <property type="match status" value="1"/>
</dbReference>
<evidence type="ECO:0000313" key="2">
    <source>
        <dbReference type="EMBL" id="OAF68385.1"/>
    </source>
</evidence>
<name>A0A177B291_9BILA</name>
<evidence type="ECO:0000256" key="1">
    <source>
        <dbReference type="SAM" id="Coils"/>
    </source>
</evidence>
<feature type="coiled-coil region" evidence="1">
    <location>
        <begin position="196"/>
        <end position="258"/>
    </location>
</feature>
<accession>A0A177B291</accession>
<keyword evidence="1" id="KW-0175">Coiled coil</keyword>